<dbReference type="InParanoid" id="A7EME6"/>
<protein>
    <submittedName>
        <fullName evidence="1">Uncharacterized protein</fullName>
    </submittedName>
</protein>
<name>A7EME6_SCLS1</name>
<dbReference type="EMBL" id="CH476628">
    <property type="protein sequence ID" value="EDO04012.1"/>
    <property type="molecule type" value="Genomic_DNA"/>
</dbReference>
<reference evidence="2" key="1">
    <citation type="journal article" date="2011" name="PLoS Genet.">
        <title>Genomic analysis of the necrotrophic fungal pathogens Sclerotinia sclerotiorum and Botrytis cinerea.</title>
        <authorList>
            <person name="Amselem J."/>
            <person name="Cuomo C.A."/>
            <person name="van Kan J.A."/>
            <person name="Viaud M."/>
            <person name="Benito E.P."/>
            <person name="Couloux A."/>
            <person name="Coutinho P.M."/>
            <person name="de Vries R.P."/>
            <person name="Dyer P.S."/>
            <person name="Fillinger S."/>
            <person name="Fournier E."/>
            <person name="Gout L."/>
            <person name="Hahn M."/>
            <person name="Kohn L."/>
            <person name="Lapalu N."/>
            <person name="Plummer K.M."/>
            <person name="Pradier J.M."/>
            <person name="Quevillon E."/>
            <person name="Sharon A."/>
            <person name="Simon A."/>
            <person name="ten Have A."/>
            <person name="Tudzynski B."/>
            <person name="Tudzynski P."/>
            <person name="Wincker P."/>
            <person name="Andrew M."/>
            <person name="Anthouard V."/>
            <person name="Beever R.E."/>
            <person name="Beffa R."/>
            <person name="Benoit I."/>
            <person name="Bouzid O."/>
            <person name="Brault B."/>
            <person name="Chen Z."/>
            <person name="Choquer M."/>
            <person name="Collemare J."/>
            <person name="Cotton P."/>
            <person name="Danchin E.G."/>
            <person name="Da Silva C."/>
            <person name="Gautier A."/>
            <person name="Giraud C."/>
            <person name="Giraud T."/>
            <person name="Gonzalez C."/>
            <person name="Grossetete S."/>
            <person name="Guldener U."/>
            <person name="Henrissat B."/>
            <person name="Howlett B.J."/>
            <person name="Kodira C."/>
            <person name="Kretschmer M."/>
            <person name="Lappartient A."/>
            <person name="Leroch M."/>
            <person name="Levis C."/>
            <person name="Mauceli E."/>
            <person name="Neuveglise C."/>
            <person name="Oeser B."/>
            <person name="Pearson M."/>
            <person name="Poulain J."/>
            <person name="Poussereau N."/>
            <person name="Quesneville H."/>
            <person name="Rascle C."/>
            <person name="Schumacher J."/>
            <person name="Segurens B."/>
            <person name="Sexton A."/>
            <person name="Silva E."/>
            <person name="Sirven C."/>
            <person name="Soanes D.M."/>
            <person name="Talbot N.J."/>
            <person name="Templeton M."/>
            <person name="Yandava C."/>
            <person name="Yarden O."/>
            <person name="Zeng Q."/>
            <person name="Rollins J.A."/>
            <person name="Lebrun M.H."/>
            <person name="Dickman M."/>
        </authorList>
    </citation>
    <scope>NUCLEOTIDE SEQUENCE [LARGE SCALE GENOMIC DNA]</scope>
    <source>
        <strain evidence="2">ATCC 18683 / 1980 / Ss-1</strain>
    </source>
</reference>
<gene>
    <name evidence="1" type="ORF">SS1G_06494</name>
</gene>
<dbReference type="KEGG" id="ssl:SS1G_06494"/>
<evidence type="ECO:0000313" key="1">
    <source>
        <dbReference type="EMBL" id="EDO04012.1"/>
    </source>
</evidence>
<dbReference type="GeneID" id="5488623"/>
<dbReference type="RefSeq" id="XP_001592254.1">
    <property type="nucleotide sequence ID" value="XM_001592204.1"/>
</dbReference>
<keyword evidence="2" id="KW-1185">Reference proteome</keyword>
<organism evidence="1 2">
    <name type="scientific">Sclerotinia sclerotiorum (strain ATCC 18683 / 1980 / Ss-1)</name>
    <name type="common">White mold</name>
    <name type="synonym">Whetzelinia sclerotiorum</name>
    <dbReference type="NCBI Taxonomy" id="665079"/>
    <lineage>
        <taxon>Eukaryota</taxon>
        <taxon>Fungi</taxon>
        <taxon>Dikarya</taxon>
        <taxon>Ascomycota</taxon>
        <taxon>Pezizomycotina</taxon>
        <taxon>Leotiomycetes</taxon>
        <taxon>Helotiales</taxon>
        <taxon>Sclerotiniaceae</taxon>
        <taxon>Sclerotinia</taxon>
    </lineage>
</organism>
<dbReference type="Proteomes" id="UP000001312">
    <property type="component" value="Unassembled WGS sequence"/>
</dbReference>
<accession>A7EME6</accession>
<evidence type="ECO:0000313" key="2">
    <source>
        <dbReference type="Proteomes" id="UP000001312"/>
    </source>
</evidence>
<sequence length="84" mass="9486">MSRKNLLGKPCIDADIEGGELIVLHDWIRICNGVSSSPRRKHALGPTIMIRQTVLDRRGKVLYQKRIPIDYRLVGGTTSTNEEK</sequence>
<proteinExistence type="predicted"/>
<dbReference type="AlphaFoldDB" id="A7EME6"/>